<gene>
    <name evidence="2" type="ORF">BN77_p10134</name>
</gene>
<dbReference type="eggNOG" id="ENOG503199Y">
    <property type="taxonomic scope" value="Bacteria"/>
</dbReference>
<evidence type="ECO:0000313" key="2">
    <source>
        <dbReference type="EMBL" id="CCM78175.1"/>
    </source>
</evidence>
<organism evidence="2 3">
    <name type="scientific">Rhizobium mesoamericanum STM3625</name>
    <dbReference type="NCBI Taxonomy" id="1211777"/>
    <lineage>
        <taxon>Bacteria</taxon>
        <taxon>Pseudomonadati</taxon>
        <taxon>Pseudomonadota</taxon>
        <taxon>Alphaproteobacteria</taxon>
        <taxon>Hyphomicrobiales</taxon>
        <taxon>Rhizobiaceae</taxon>
        <taxon>Rhizobium/Agrobacterium group</taxon>
        <taxon>Rhizobium</taxon>
    </lineage>
</organism>
<dbReference type="HOGENOM" id="CLU_2275214_0_0_5"/>
<keyword evidence="3" id="KW-1185">Reference proteome</keyword>
<reference evidence="2 3" key="1">
    <citation type="journal article" date="2013" name="Genome Announc.">
        <title>Draft Genome Sequence of Rhizobium mesoamericanum STM3625, a Nitrogen-Fixing Symbiont of Mimosa pudica Isolated in French Guiana (South America).</title>
        <authorList>
            <person name="Moulin L."/>
            <person name="Mornico D."/>
            <person name="Melkonian R."/>
            <person name="Klonowska A."/>
        </authorList>
    </citation>
    <scope>NUCLEOTIDE SEQUENCE [LARGE SCALE GENOMIC DNA]</scope>
    <source>
        <strain evidence="2 3">STM3625</strain>
    </source>
</reference>
<evidence type="ECO:0000313" key="3">
    <source>
        <dbReference type="Proteomes" id="UP000009319"/>
    </source>
</evidence>
<dbReference type="Proteomes" id="UP000009319">
    <property type="component" value="Unassembled WGS sequence"/>
</dbReference>
<dbReference type="AlphaFoldDB" id="K0Q1P7"/>
<name>K0Q1P7_9HYPH</name>
<evidence type="ECO:0000256" key="1">
    <source>
        <dbReference type="SAM" id="MobiDB-lite"/>
    </source>
</evidence>
<comment type="caution">
    <text evidence="2">The sequence shown here is derived from an EMBL/GenBank/DDBJ whole genome shotgun (WGS) entry which is preliminary data.</text>
</comment>
<feature type="compositionally biased region" description="Pro residues" evidence="1">
    <location>
        <begin position="14"/>
        <end position="26"/>
    </location>
</feature>
<dbReference type="STRING" id="1211777.BN77_p10134"/>
<accession>K0Q1P7</accession>
<proteinExistence type="predicted"/>
<feature type="region of interest" description="Disordered" evidence="1">
    <location>
        <begin position="1"/>
        <end position="54"/>
    </location>
</feature>
<sequence length="102" mass="11482">MTSIQNEPVLPGDPTSPPMPPPFKPDPPIKEPDPDRLPDEVPLPNPDENNSPPKVAIRVWEPSDAQKILGQGSTIDRVDPVASVRHRNYENRDVNERLHLIW</sequence>
<dbReference type="EMBL" id="CANI01000035">
    <property type="protein sequence ID" value="CCM78175.1"/>
    <property type="molecule type" value="Genomic_DNA"/>
</dbReference>
<protein>
    <submittedName>
        <fullName evidence="2">Uncharacterized protein</fullName>
    </submittedName>
</protein>
<feature type="compositionally biased region" description="Basic and acidic residues" evidence="1">
    <location>
        <begin position="27"/>
        <end position="39"/>
    </location>
</feature>